<dbReference type="eggNOG" id="ENOG502TIQC">
    <property type="taxonomic scope" value="Eukaryota"/>
</dbReference>
<feature type="region of interest" description="Disordered" evidence="1">
    <location>
        <begin position="1"/>
        <end position="102"/>
    </location>
</feature>
<proteinExistence type="predicted"/>
<keyword evidence="2" id="KW-1185">Reference proteome</keyword>
<name>A0A1I7TEM1_9PELO</name>
<reference evidence="3" key="1">
    <citation type="submission" date="2016-11" db="UniProtKB">
        <authorList>
            <consortium name="WormBaseParasite"/>
        </authorList>
    </citation>
    <scope>IDENTIFICATION</scope>
</reference>
<feature type="compositionally biased region" description="Basic and acidic residues" evidence="1">
    <location>
        <begin position="43"/>
        <end position="57"/>
    </location>
</feature>
<evidence type="ECO:0000256" key="1">
    <source>
        <dbReference type="SAM" id="MobiDB-lite"/>
    </source>
</evidence>
<dbReference type="AlphaFoldDB" id="A0A1I7TEM1"/>
<feature type="compositionally biased region" description="Basic and acidic residues" evidence="1">
    <location>
        <begin position="13"/>
        <end position="22"/>
    </location>
</feature>
<protein>
    <submittedName>
        <fullName evidence="3">ANK_REP_REGION domain-containing protein</fullName>
    </submittedName>
</protein>
<evidence type="ECO:0000313" key="2">
    <source>
        <dbReference type="Proteomes" id="UP000095282"/>
    </source>
</evidence>
<sequence length="479" mass="55294">MHGQEHPGVIDSYKMEPRKVNELSRQLGPDYEETKRYMTSSEHWSKRQNQHENREDSSSTLVVDGRVEISMETNSSNPTHPDVVKVSAKEPEEATSSTETCDMSKNKDSRLALCEVRKTNNFCDDELEPDMFDLQSEQISEMLRKISPEDITNDHMTKCYENGYQIFHWYHIVSEERDNGEGKSTCEVNPHGGTVVEDADLTNADHTSRSSCLNDIDKIFSITDDPVSSYVTFLEESADILRRLAESHDTYQDTIKLDPKDAKEHWSKERLTRCEHDRRFTRWDAAMATAVKGQTNDEIYLINRNGYTFEEGISKSKFCSERALKIERIVNESSSTTKFYYQQFSLLDIAERKATNGLRANDAAIFTQALAALRNETSKKGGFEKNLKNYKQMTAIGKALTKQGIRTDVVLKELAMMLEDDYLLPKGKLFCRLVLNIAELYFYTVIDHQWNFRRNTEWNDQTLFKGIPFNEEGNPFQFE</sequence>
<evidence type="ECO:0000313" key="3">
    <source>
        <dbReference type="WBParaSite" id="Csp11.Scaffold593.g5184.t1"/>
    </source>
</evidence>
<dbReference type="Proteomes" id="UP000095282">
    <property type="component" value="Unplaced"/>
</dbReference>
<dbReference type="WBParaSite" id="Csp11.Scaffold593.g5184.t1">
    <property type="protein sequence ID" value="Csp11.Scaffold593.g5184.t1"/>
    <property type="gene ID" value="Csp11.Scaffold593.g5184"/>
</dbReference>
<accession>A0A1I7TEM1</accession>
<organism evidence="2 3">
    <name type="scientific">Caenorhabditis tropicalis</name>
    <dbReference type="NCBI Taxonomy" id="1561998"/>
    <lineage>
        <taxon>Eukaryota</taxon>
        <taxon>Metazoa</taxon>
        <taxon>Ecdysozoa</taxon>
        <taxon>Nematoda</taxon>
        <taxon>Chromadorea</taxon>
        <taxon>Rhabditida</taxon>
        <taxon>Rhabditina</taxon>
        <taxon>Rhabditomorpha</taxon>
        <taxon>Rhabditoidea</taxon>
        <taxon>Rhabditidae</taxon>
        <taxon>Peloderinae</taxon>
        <taxon>Caenorhabditis</taxon>
    </lineage>
</organism>